<organism evidence="3">
    <name type="scientific">Chaetomium thermophilum (strain DSM 1495 / CBS 144.50 / IMI 039719)</name>
    <name type="common">Thermochaetoides thermophila</name>
    <dbReference type="NCBI Taxonomy" id="759272"/>
    <lineage>
        <taxon>Eukaryota</taxon>
        <taxon>Fungi</taxon>
        <taxon>Dikarya</taxon>
        <taxon>Ascomycota</taxon>
        <taxon>Pezizomycotina</taxon>
        <taxon>Sordariomycetes</taxon>
        <taxon>Sordariomycetidae</taxon>
        <taxon>Sordariales</taxon>
        <taxon>Chaetomiaceae</taxon>
        <taxon>Thermochaetoides</taxon>
    </lineage>
</organism>
<dbReference type="AlphaFoldDB" id="G0SEN6"/>
<sequence>MLKSILNVVTLAAITLLHGITFAAPIAELVPVSAPGRIPSLNTTELELLPRQSGEGIHLMNCNPIMGGADPTRKWTWVSAVFYCPNDADCSRLNYSPDYNDVCIMKTSYTEGDFHRWEGGEQSCRFPTGVTFKWGIIPNAQAFRDYSHVGSGSNGYRDFRGYKDNKGNGANMPGLTHSCKKIYYFI</sequence>
<dbReference type="EMBL" id="GL988046">
    <property type="protein sequence ID" value="EGS18413.1"/>
    <property type="molecule type" value="Genomic_DNA"/>
</dbReference>
<keyword evidence="3" id="KW-1185">Reference proteome</keyword>
<dbReference type="KEGG" id="cthr:CTHT_0064390"/>
<feature type="signal peptide" evidence="1">
    <location>
        <begin position="1"/>
        <end position="23"/>
    </location>
</feature>
<dbReference type="GeneID" id="18260477"/>
<evidence type="ECO:0000313" key="2">
    <source>
        <dbReference type="EMBL" id="EGS18413.1"/>
    </source>
</evidence>
<gene>
    <name evidence="2" type="ORF">CTHT_0064390</name>
</gene>
<dbReference type="OrthoDB" id="291007at2759"/>
<protein>
    <submittedName>
        <fullName evidence="2">Uncharacterized protein</fullName>
    </submittedName>
</protein>
<accession>G0SEN6</accession>
<keyword evidence="1" id="KW-0732">Signal</keyword>
<name>G0SEN6_CHATD</name>
<dbReference type="Proteomes" id="UP000008066">
    <property type="component" value="Unassembled WGS sequence"/>
</dbReference>
<dbReference type="OMA" id="GIHLMNC"/>
<dbReference type="HOGENOM" id="CLU_141170_0_0_1"/>
<proteinExistence type="predicted"/>
<evidence type="ECO:0000256" key="1">
    <source>
        <dbReference type="SAM" id="SignalP"/>
    </source>
</evidence>
<evidence type="ECO:0000313" key="3">
    <source>
        <dbReference type="Proteomes" id="UP000008066"/>
    </source>
</evidence>
<feature type="chain" id="PRO_5003409473" evidence="1">
    <location>
        <begin position="24"/>
        <end position="186"/>
    </location>
</feature>
<dbReference type="eggNOG" id="ENOG502RMXY">
    <property type="taxonomic scope" value="Eukaryota"/>
</dbReference>
<dbReference type="STRING" id="759272.G0SEN6"/>
<reference evidence="2 3" key="1">
    <citation type="journal article" date="2011" name="Cell">
        <title>Insight into structure and assembly of the nuclear pore complex by utilizing the genome of a eukaryotic thermophile.</title>
        <authorList>
            <person name="Amlacher S."/>
            <person name="Sarges P."/>
            <person name="Flemming D."/>
            <person name="van Noort V."/>
            <person name="Kunze R."/>
            <person name="Devos D.P."/>
            <person name="Arumugam M."/>
            <person name="Bork P."/>
            <person name="Hurt E."/>
        </authorList>
    </citation>
    <scope>NUCLEOTIDE SEQUENCE [LARGE SCALE GENOMIC DNA]</scope>
    <source>
        <strain evidence="3">DSM 1495 / CBS 144.50 / IMI 039719</strain>
    </source>
</reference>
<dbReference type="RefSeq" id="XP_006696744.1">
    <property type="nucleotide sequence ID" value="XM_006696681.1"/>
</dbReference>